<accession>A0A670XNK6</accession>
<organism evidence="1 2">
    <name type="scientific">Pseudonaja textilis</name>
    <name type="common">Eastern brown snake</name>
    <dbReference type="NCBI Taxonomy" id="8673"/>
    <lineage>
        <taxon>Eukaryota</taxon>
        <taxon>Metazoa</taxon>
        <taxon>Chordata</taxon>
        <taxon>Craniata</taxon>
        <taxon>Vertebrata</taxon>
        <taxon>Euteleostomi</taxon>
        <taxon>Lepidosauria</taxon>
        <taxon>Squamata</taxon>
        <taxon>Bifurcata</taxon>
        <taxon>Unidentata</taxon>
        <taxon>Episquamata</taxon>
        <taxon>Toxicofera</taxon>
        <taxon>Serpentes</taxon>
        <taxon>Colubroidea</taxon>
        <taxon>Elapidae</taxon>
        <taxon>Hydrophiinae</taxon>
        <taxon>Pseudonaja</taxon>
    </lineage>
</organism>
<dbReference type="Ensembl" id="ENSPTXT00000001087.1">
    <property type="protein sequence ID" value="ENSPTXP00000001054.1"/>
    <property type="gene ID" value="ENSPTXG00000000886.1"/>
</dbReference>
<sequence length="77" mass="8588">MSEPADYALCEKFEANMFAKNRCQNCLRTITAHQHGNQVIWQVIMSPPPSDVVLRGQKVFLILYLDGTQLGIPLAVG</sequence>
<reference evidence="1" key="1">
    <citation type="submission" date="2025-08" db="UniProtKB">
        <authorList>
            <consortium name="Ensembl"/>
        </authorList>
    </citation>
    <scope>IDENTIFICATION</scope>
</reference>
<name>A0A670XNK6_PSETE</name>
<protein>
    <submittedName>
        <fullName evidence="1">Uncharacterized protein</fullName>
    </submittedName>
</protein>
<evidence type="ECO:0000313" key="1">
    <source>
        <dbReference type="Ensembl" id="ENSPTXP00000001054.1"/>
    </source>
</evidence>
<dbReference type="GeneTree" id="ENSGT00950000186335"/>
<keyword evidence="2" id="KW-1185">Reference proteome</keyword>
<proteinExistence type="predicted"/>
<evidence type="ECO:0000313" key="2">
    <source>
        <dbReference type="Proteomes" id="UP000472273"/>
    </source>
</evidence>
<dbReference type="AlphaFoldDB" id="A0A670XNK6"/>
<reference evidence="1" key="2">
    <citation type="submission" date="2025-09" db="UniProtKB">
        <authorList>
            <consortium name="Ensembl"/>
        </authorList>
    </citation>
    <scope>IDENTIFICATION</scope>
</reference>
<dbReference type="Proteomes" id="UP000472273">
    <property type="component" value="Unplaced"/>
</dbReference>